<protein>
    <submittedName>
        <fullName evidence="2">Unannotated protein</fullName>
    </submittedName>
</protein>
<organism evidence="2">
    <name type="scientific">freshwater metagenome</name>
    <dbReference type="NCBI Taxonomy" id="449393"/>
    <lineage>
        <taxon>unclassified sequences</taxon>
        <taxon>metagenomes</taxon>
        <taxon>ecological metagenomes</taxon>
    </lineage>
</organism>
<reference evidence="2" key="1">
    <citation type="submission" date="2020-05" db="EMBL/GenBank/DDBJ databases">
        <authorList>
            <person name="Chiriac C."/>
            <person name="Salcher M."/>
            <person name="Ghai R."/>
            <person name="Kavagutti S V."/>
        </authorList>
    </citation>
    <scope>NUCLEOTIDE SEQUENCE</scope>
</reference>
<proteinExistence type="predicted"/>
<dbReference type="AlphaFoldDB" id="A0A6J7J5T1"/>
<evidence type="ECO:0000313" key="2">
    <source>
        <dbReference type="EMBL" id="CAB4937997.1"/>
    </source>
</evidence>
<dbReference type="SUPFAM" id="SSF54909">
    <property type="entry name" value="Dimeric alpha+beta barrel"/>
    <property type="match status" value="1"/>
</dbReference>
<dbReference type="Pfam" id="PF03992">
    <property type="entry name" value="ABM"/>
    <property type="match status" value="1"/>
</dbReference>
<evidence type="ECO:0000259" key="1">
    <source>
        <dbReference type="Pfam" id="PF03992"/>
    </source>
</evidence>
<accession>A0A6J7J5T1</accession>
<sequence length="97" mass="10808">MSVLITVEIPVDAAKIDGAQQLFQEILPDTRAFEGCESVSVHANRERGVLLLLERWTSPEAHKAYMQWRMARPEDAARLGELMAGATPKLTVFEDLA</sequence>
<feature type="domain" description="ABM" evidence="1">
    <location>
        <begin position="4"/>
        <end position="67"/>
    </location>
</feature>
<dbReference type="Gene3D" id="3.30.70.100">
    <property type="match status" value="1"/>
</dbReference>
<dbReference type="EMBL" id="CAFBMX010000008">
    <property type="protein sequence ID" value="CAB4937997.1"/>
    <property type="molecule type" value="Genomic_DNA"/>
</dbReference>
<name>A0A6J7J5T1_9ZZZZ</name>
<gene>
    <name evidence="2" type="ORF">UFOPK3674_01617</name>
</gene>
<dbReference type="InterPro" id="IPR011008">
    <property type="entry name" value="Dimeric_a/b-barrel"/>
</dbReference>
<dbReference type="InterPro" id="IPR007138">
    <property type="entry name" value="ABM_dom"/>
</dbReference>